<evidence type="ECO:0000256" key="2">
    <source>
        <dbReference type="ARBA" id="ARBA00023125"/>
    </source>
</evidence>
<dbReference type="PRINTS" id="PR00024">
    <property type="entry name" value="HOMEOBOX"/>
</dbReference>
<feature type="compositionally biased region" description="Low complexity" evidence="7">
    <location>
        <begin position="79"/>
        <end position="89"/>
    </location>
</feature>
<dbReference type="InterPro" id="IPR001356">
    <property type="entry name" value="HD"/>
</dbReference>
<dbReference type="GO" id="GO:0000978">
    <property type="term" value="F:RNA polymerase II cis-regulatory region sequence-specific DNA binding"/>
    <property type="evidence" value="ECO:0007669"/>
    <property type="project" value="TreeGrafter"/>
</dbReference>
<feature type="compositionally biased region" description="Acidic residues" evidence="7">
    <location>
        <begin position="228"/>
        <end position="271"/>
    </location>
</feature>
<dbReference type="SMART" id="SM00389">
    <property type="entry name" value="HOX"/>
    <property type="match status" value="1"/>
</dbReference>
<evidence type="ECO:0000259" key="8">
    <source>
        <dbReference type="PROSITE" id="PS50071"/>
    </source>
</evidence>
<dbReference type="InterPro" id="IPR017970">
    <property type="entry name" value="Homeobox_CS"/>
</dbReference>
<accession>A0A8J2RIT4</accession>
<dbReference type="Gene3D" id="1.10.10.60">
    <property type="entry name" value="Homeodomain-like"/>
    <property type="match status" value="1"/>
</dbReference>
<dbReference type="PROSITE" id="PS00027">
    <property type="entry name" value="HOMEOBOX_1"/>
    <property type="match status" value="1"/>
</dbReference>
<comment type="subcellular location">
    <subcellularLocation>
        <location evidence="1 5 6">Nucleus</location>
    </subcellularLocation>
</comment>
<dbReference type="CDD" id="cd00086">
    <property type="entry name" value="homeodomain"/>
    <property type="match status" value="1"/>
</dbReference>
<dbReference type="InterPro" id="IPR050394">
    <property type="entry name" value="Homeobox_NK-like"/>
</dbReference>
<dbReference type="GO" id="GO:0000981">
    <property type="term" value="F:DNA-binding transcription factor activity, RNA polymerase II-specific"/>
    <property type="evidence" value="ECO:0007669"/>
    <property type="project" value="InterPro"/>
</dbReference>
<dbReference type="SUPFAM" id="SSF46689">
    <property type="entry name" value="Homeodomain-like"/>
    <property type="match status" value="1"/>
</dbReference>
<feature type="compositionally biased region" description="Basic residues" evidence="7">
    <location>
        <begin position="314"/>
        <end position="333"/>
    </location>
</feature>
<dbReference type="GO" id="GO:0030154">
    <property type="term" value="P:cell differentiation"/>
    <property type="evidence" value="ECO:0007669"/>
    <property type="project" value="TreeGrafter"/>
</dbReference>
<keyword evidence="3 5" id="KW-0371">Homeobox</keyword>
<feature type="region of interest" description="Disordered" evidence="7">
    <location>
        <begin position="162"/>
        <end position="271"/>
    </location>
</feature>
<dbReference type="AlphaFoldDB" id="A0A8J2RIT4"/>
<keyword evidence="4 5" id="KW-0539">Nucleus</keyword>
<dbReference type="InterPro" id="IPR009057">
    <property type="entry name" value="Homeodomain-like_sf"/>
</dbReference>
<feature type="compositionally biased region" description="Polar residues" evidence="7">
    <location>
        <begin position="348"/>
        <end position="359"/>
    </location>
</feature>
<organism evidence="9 10">
    <name type="scientific">Daphnia galeata</name>
    <dbReference type="NCBI Taxonomy" id="27404"/>
    <lineage>
        <taxon>Eukaryota</taxon>
        <taxon>Metazoa</taxon>
        <taxon>Ecdysozoa</taxon>
        <taxon>Arthropoda</taxon>
        <taxon>Crustacea</taxon>
        <taxon>Branchiopoda</taxon>
        <taxon>Diplostraca</taxon>
        <taxon>Cladocera</taxon>
        <taxon>Anomopoda</taxon>
        <taxon>Daphniidae</taxon>
        <taxon>Daphnia</taxon>
    </lineage>
</organism>
<reference evidence="9" key="1">
    <citation type="submission" date="2021-11" db="EMBL/GenBank/DDBJ databases">
        <authorList>
            <person name="Schell T."/>
        </authorList>
    </citation>
    <scope>NUCLEOTIDE SEQUENCE</scope>
    <source>
        <strain evidence="9">M5</strain>
    </source>
</reference>
<evidence type="ECO:0000313" key="10">
    <source>
        <dbReference type="Proteomes" id="UP000789390"/>
    </source>
</evidence>
<dbReference type="InterPro" id="IPR020479">
    <property type="entry name" value="HD_metazoa"/>
</dbReference>
<feature type="region of interest" description="Disordered" evidence="7">
    <location>
        <begin position="63"/>
        <end position="90"/>
    </location>
</feature>
<gene>
    <name evidence="9" type="ORF">DGAL_LOCUS8578</name>
</gene>
<feature type="compositionally biased region" description="Gly residues" evidence="7">
    <location>
        <begin position="362"/>
        <end position="373"/>
    </location>
</feature>
<dbReference type="PANTHER" id="PTHR24340:SF37">
    <property type="entry name" value="HOMEOBOX PROTEIN SLOU"/>
    <property type="match status" value="1"/>
</dbReference>
<dbReference type="OrthoDB" id="6159439at2759"/>
<evidence type="ECO:0000313" key="9">
    <source>
        <dbReference type="EMBL" id="CAH0105522.1"/>
    </source>
</evidence>
<feature type="compositionally biased region" description="Basic and acidic residues" evidence="7">
    <location>
        <begin position="202"/>
        <end position="215"/>
    </location>
</feature>
<feature type="compositionally biased region" description="Low complexity" evidence="7">
    <location>
        <begin position="440"/>
        <end position="470"/>
    </location>
</feature>
<evidence type="ECO:0000256" key="6">
    <source>
        <dbReference type="RuleBase" id="RU000682"/>
    </source>
</evidence>
<evidence type="ECO:0000256" key="4">
    <source>
        <dbReference type="ARBA" id="ARBA00023242"/>
    </source>
</evidence>
<dbReference type="FunFam" id="1.10.10.60:FF:000836">
    <property type="match status" value="1"/>
</dbReference>
<dbReference type="Proteomes" id="UP000789390">
    <property type="component" value="Unassembled WGS sequence"/>
</dbReference>
<sequence length="523" mass="58153">MDATLPVDLRRFRPVVETSFKKIAIQQYQDQDSSMEVNVEAERDGGPLVAGKVSPSVTAASVQEESMPTVGRTEHHHQMNQQQQPQQQHRSLKFSVENILDPTKFTGHQHHHTSSQLPPRLNNNIFQHPIQHMHHHPLFNHHHPAAGHHPWVLPVNPANLLQHQHHHHQQQQHSLLQQQQLQNHVHHHMDVHSTSVESEDSLYDRSSDLESERSYRARSITSHKGSSGDDDDDDCDDGVEDDEDCDDDDEDDDDDDDDEDTEVDMDDCDEVNDPAAVLIRLGNVTGDDLLMADGGNKMVAAAELLQQQMESSGRKNKLDKKNKKKKKKKKKKNMAMMNSICSEDNGKHNNGVSGAGSCTSSNGGGDRGGSGGGKPRRARTAFTYEQLVALENKFKTTRYLSVCERLNLALQLSLTETQVKIWFQNRRTKWKKQNPGLDVNSPPSSNNPPGGHHQQQQHSPVYGQQQQQPGNGTGSGQQSYSAGLVGSMMYNPHYLASAAALPFLLGNANGGGGHPCFHHIGHT</sequence>
<proteinExistence type="predicted"/>
<feature type="domain" description="Homeobox" evidence="8">
    <location>
        <begin position="373"/>
        <end position="433"/>
    </location>
</feature>
<dbReference type="PROSITE" id="PS50071">
    <property type="entry name" value="HOMEOBOX_2"/>
    <property type="match status" value="1"/>
</dbReference>
<evidence type="ECO:0000256" key="7">
    <source>
        <dbReference type="SAM" id="MobiDB-lite"/>
    </source>
</evidence>
<protein>
    <recommendedName>
        <fullName evidence="8">Homeobox domain-containing protein</fullName>
    </recommendedName>
</protein>
<comment type="caution">
    <text evidence="9">The sequence shown here is derived from an EMBL/GenBank/DDBJ whole genome shotgun (WGS) entry which is preliminary data.</text>
</comment>
<evidence type="ECO:0000256" key="3">
    <source>
        <dbReference type="ARBA" id="ARBA00023155"/>
    </source>
</evidence>
<dbReference type="PANTHER" id="PTHR24340">
    <property type="entry name" value="HOMEOBOX PROTEIN NKX"/>
    <property type="match status" value="1"/>
</dbReference>
<feature type="region of interest" description="Disordered" evidence="7">
    <location>
        <begin position="432"/>
        <end position="479"/>
    </location>
</feature>
<keyword evidence="10" id="KW-1185">Reference proteome</keyword>
<feature type="compositionally biased region" description="Low complexity" evidence="7">
    <location>
        <begin position="171"/>
        <end position="183"/>
    </location>
</feature>
<keyword evidence="2 5" id="KW-0238">DNA-binding</keyword>
<feature type="region of interest" description="Disordered" evidence="7">
    <location>
        <begin position="308"/>
        <end position="377"/>
    </location>
</feature>
<feature type="DNA-binding region" description="Homeobox" evidence="5">
    <location>
        <begin position="375"/>
        <end position="434"/>
    </location>
</feature>
<name>A0A8J2RIT4_9CRUS</name>
<evidence type="ECO:0000256" key="5">
    <source>
        <dbReference type="PROSITE-ProRule" id="PRU00108"/>
    </source>
</evidence>
<dbReference type="GO" id="GO:0005634">
    <property type="term" value="C:nucleus"/>
    <property type="evidence" value="ECO:0007669"/>
    <property type="project" value="UniProtKB-SubCell"/>
</dbReference>
<dbReference type="Pfam" id="PF00046">
    <property type="entry name" value="Homeodomain"/>
    <property type="match status" value="1"/>
</dbReference>
<dbReference type="EMBL" id="CAKKLH010000190">
    <property type="protein sequence ID" value="CAH0105522.1"/>
    <property type="molecule type" value="Genomic_DNA"/>
</dbReference>
<evidence type="ECO:0000256" key="1">
    <source>
        <dbReference type="ARBA" id="ARBA00004123"/>
    </source>
</evidence>